<comment type="caution">
    <text evidence="2">The sequence shown here is derived from an EMBL/GenBank/DDBJ whole genome shotgun (WGS) entry which is preliminary data.</text>
</comment>
<name>A0A7J9AZ69_9ROSI</name>
<evidence type="ECO:0000313" key="2">
    <source>
        <dbReference type="EMBL" id="MBA0729376.1"/>
    </source>
</evidence>
<keyword evidence="3" id="KW-1185">Reference proteome</keyword>
<evidence type="ECO:0000259" key="1">
    <source>
        <dbReference type="Pfam" id="PF14111"/>
    </source>
</evidence>
<sequence length="64" mass="7538">ISNIGENRYLFRFFNKVDIDRVINGAPWAFNNHLLVFHHLAINEDPMEVPLIFLGFGFKYVIFP</sequence>
<dbReference type="EMBL" id="JABEZV010436979">
    <property type="protein sequence ID" value="MBA0729376.1"/>
    <property type="molecule type" value="Genomic_DNA"/>
</dbReference>
<feature type="domain" description="DUF4283" evidence="1">
    <location>
        <begin position="1"/>
        <end position="47"/>
    </location>
</feature>
<dbReference type="Proteomes" id="UP000593574">
    <property type="component" value="Unassembled WGS sequence"/>
</dbReference>
<organism evidence="2 3">
    <name type="scientific">Gossypium laxum</name>
    <dbReference type="NCBI Taxonomy" id="34288"/>
    <lineage>
        <taxon>Eukaryota</taxon>
        <taxon>Viridiplantae</taxon>
        <taxon>Streptophyta</taxon>
        <taxon>Embryophyta</taxon>
        <taxon>Tracheophyta</taxon>
        <taxon>Spermatophyta</taxon>
        <taxon>Magnoliopsida</taxon>
        <taxon>eudicotyledons</taxon>
        <taxon>Gunneridae</taxon>
        <taxon>Pentapetalae</taxon>
        <taxon>rosids</taxon>
        <taxon>malvids</taxon>
        <taxon>Malvales</taxon>
        <taxon>Malvaceae</taxon>
        <taxon>Malvoideae</taxon>
        <taxon>Gossypium</taxon>
    </lineage>
</organism>
<accession>A0A7J9AZ69</accession>
<proteinExistence type="predicted"/>
<evidence type="ECO:0000313" key="3">
    <source>
        <dbReference type="Proteomes" id="UP000593574"/>
    </source>
</evidence>
<feature type="non-terminal residue" evidence="2">
    <location>
        <position position="1"/>
    </location>
</feature>
<dbReference type="Pfam" id="PF14111">
    <property type="entry name" value="DUF4283"/>
    <property type="match status" value="1"/>
</dbReference>
<dbReference type="InterPro" id="IPR025558">
    <property type="entry name" value="DUF4283"/>
</dbReference>
<gene>
    <name evidence="2" type="ORF">Golax_025954</name>
</gene>
<protein>
    <recommendedName>
        <fullName evidence="1">DUF4283 domain-containing protein</fullName>
    </recommendedName>
</protein>
<dbReference type="AlphaFoldDB" id="A0A7J9AZ69"/>
<reference evidence="2 3" key="1">
    <citation type="journal article" date="2019" name="Genome Biol. Evol.">
        <title>Insights into the evolution of the New World diploid cottons (Gossypium, subgenus Houzingenia) based on genome sequencing.</title>
        <authorList>
            <person name="Grover C.E."/>
            <person name="Arick M.A. 2nd"/>
            <person name="Thrash A."/>
            <person name="Conover J.L."/>
            <person name="Sanders W.S."/>
            <person name="Peterson D.G."/>
            <person name="Frelichowski J.E."/>
            <person name="Scheffler J.A."/>
            <person name="Scheffler B.E."/>
            <person name="Wendel J.F."/>
        </authorList>
    </citation>
    <scope>NUCLEOTIDE SEQUENCE [LARGE SCALE GENOMIC DNA]</scope>
    <source>
        <strain evidence="2">4</strain>
        <tissue evidence="2">Leaf</tissue>
    </source>
</reference>